<dbReference type="InterPro" id="IPR052433">
    <property type="entry name" value="X-Pro_dipept-like"/>
</dbReference>
<dbReference type="InterPro" id="IPR036005">
    <property type="entry name" value="Creatinase/aminopeptidase-like"/>
</dbReference>
<dbReference type="Gene3D" id="3.40.350.10">
    <property type="entry name" value="Creatinase/prolidase N-terminal domain"/>
    <property type="match status" value="1"/>
</dbReference>
<dbReference type="Gene3D" id="3.90.230.10">
    <property type="entry name" value="Creatinase/methionine aminopeptidase superfamily"/>
    <property type="match status" value="1"/>
</dbReference>
<dbReference type="SMART" id="SM01011">
    <property type="entry name" value="AMP_N"/>
    <property type="match status" value="1"/>
</dbReference>
<dbReference type="Pfam" id="PF05195">
    <property type="entry name" value="AMP_N"/>
    <property type="match status" value="1"/>
</dbReference>
<dbReference type="AlphaFoldDB" id="A0A8S4N4W7"/>
<name>A0A8S4N4W7_OWEFU</name>
<evidence type="ECO:0000259" key="6">
    <source>
        <dbReference type="SMART" id="SM01011"/>
    </source>
</evidence>
<gene>
    <name evidence="7" type="ORF">OFUS_LOCUS3496</name>
</gene>
<dbReference type="GO" id="GO:0030145">
    <property type="term" value="F:manganese ion binding"/>
    <property type="evidence" value="ECO:0007669"/>
    <property type="project" value="InterPro"/>
</dbReference>
<dbReference type="CDD" id="cd01087">
    <property type="entry name" value="Prolidase"/>
    <property type="match status" value="1"/>
</dbReference>
<keyword evidence="5" id="KW-0464">Manganese</keyword>
<dbReference type="Proteomes" id="UP000749559">
    <property type="component" value="Unassembled WGS sequence"/>
</dbReference>
<dbReference type="Pfam" id="PF00557">
    <property type="entry name" value="Peptidase_M24"/>
    <property type="match status" value="1"/>
</dbReference>
<feature type="non-terminal residue" evidence="7">
    <location>
        <position position="1"/>
    </location>
</feature>
<dbReference type="SUPFAM" id="SSF55920">
    <property type="entry name" value="Creatinase/aminopeptidase"/>
    <property type="match status" value="1"/>
</dbReference>
<dbReference type="EMBL" id="CAIIXF020000002">
    <property type="protein sequence ID" value="CAH1776311.1"/>
    <property type="molecule type" value="Genomic_DNA"/>
</dbReference>
<reference evidence="7" key="1">
    <citation type="submission" date="2022-03" db="EMBL/GenBank/DDBJ databases">
        <authorList>
            <person name="Martin C."/>
        </authorList>
    </citation>
    <scope>NUCLEOTIDE SEQUENCE</scope>
</reference>
<dbReference type="GO" id="GO:0005739">
    <property type="term" value="C:mitochondrion"/>
    <property type="evidence" value="ECO:0007669"/>
    <property type="project" value="TreeGrafter"/>
</dbReference>
<keyword evidence="8" id="KW-1185">Reference proteome</keyword>
<comment type="caution">
    <text evidence="7">The sequence shown here is derived from an EMBL/GenBank/DDBJ whole genome shotgun (WGS) entry which is preliminary data.</text>
</comment>
<dbReference type="InterPro" id="IPR000994">
    <property type="entry name" value="Pept_M24"/>
</dbReference>
<dbReference type="PANTHER" id="PTHR43226:SF4">
    <property type="entry name" value="XAA-PRO AMINOPEPTIDASE 3"/>
    <property type="match status" value="1"/>
</dbReference>
<comment type="cofactor">
    <cofactor evidence="1">
        <name>Mn(2+)</name>
        <dbReference type="ChEBI" id="CHEBI:29035"/>
    </cofactor>
</comment>
<evidence type="ECO:0000256" key="4">
    <source>
        <dbReference type="ARBA" id="ARBA00022801"/>
    </source>
</evidence>
<evidence type="ECO:0000256" key="3">
    <source>
        <dbReference type="ARBA" id="ARBA00022723"/>
    </source>
</evidence>
<organism evidence="7 8">
    <name type="scientific">Owenia fusiformis</name>
    <name type="common">Polychaete worm</name>
    <dbReference type="NCBI Taxonomy" id="6347"/>
    <lineage>
        <taxon>Eukaryota</taxon>
        <taxon>Metazoa</taxon>
        <taxon>Spiralia</taxon>
        <taxon>Lophotrochozoa</taxon>
        <taxon>Annelida</taxon>
        <taxon>Polychaeta</taxon>
        <taxon>Sedentaria</taxon>
        <taxon>Canalipalpata</taxon>
        <taxon>Sabellida</taxon>
        <taxon>Oweniida</taxon>
        <taxon>Oweniidae</taxon>
        <taxon>Owenia</taxon>
    </lineage>
</organism>
<dbReference type="GO" id="GO:0006508">
    <property type="term" value="P:proteolysis"/>
    <property type="evidence" value="ECO:0007669"/>
    <property type="project" value="TreeGrafter"/>
</dbReference>
<keyword evidence="4" id="KW-0378">Hydrolase</keyword>
<dbReference type="PANTHER" id="PTHR43226">
    <property type="entry name" value="XAA-PRO AMINOPEPTIDASE 3"/>
    <property type="match status" value="1"/>
</dbReference>
<proteinExistence type="inferred from homology"/>
<feature type="domain" description="Aminopeptidase P N-terminal" evidence="6">
    <location>
        <begin position="61"/>
        <end position="206"/>
    </location>
</feature>
<keyword evidence="3" id="KW-0479">Metal-binding</keyword>
<evidence type="ECO:0000313" key="7">
    <source>
        <dbReference type="EMBL" id="CAH1776311.1"/>
    </source>
</evidence>
<evidence type="ECO:0000313" key="8">
    <source>
        <dbReference type="Proteomes" id="UP000749559"/>
    </source>
</evidence>
<evidence type="ECO:0000256" key="2">
    <source>
        <dbReference type="ARBA" id="ARBA00008766"/>
    </source>
</evidence>
<evidence type="ECO:0000256" key="5">
    <source>
        <dbReference type="ARBA" id="ARBA00023211"/>
    </source>
</evidence>
<dbReference type="OrthoDB" id="4215474at2759"/>
<dbReference type="FunFam" id="3.90.230.10:FF:000002">
    <property type="entry name" value="Xaa-Pro aminopeptidase 3"/>
    <property type="match status" value="1"/>
</dbReference>
<dbReference type="GO" id="GO:0070006">
    <property type="term" value="F:metalloaminopeptidase activity"/>
    <property type="evidence" value="ECO:0007669"/>
    <property type="project" value="InterPro"/>
</dbReference>
<sequence>GILKKCFQSHFKDKLWIIPYLKTQGNKFCTCLPEYQRYFGQPSAQTHPHIISKEEEVTPAITKEEYAQRRNTLMSNLSKYGINKDSSNILIIPSAEKQYMTHDIPYPFRQNTEFLYLCGFQEPDSALVIFNEGKTSSHKSVLFVPKRDPNSELWDGPRSGIDGAIALTGIDEAYNMSELELFLNKYLTHSNKFTLWYDTQRTPVPNVHNSTISEFIKQKKHCSIENPKRLLHMQRLLKSPAEIELMRHTTEVASQAFIDVMAFSHPGVNEAHLYAKMEVECRMRGADFLAYPPVVAGGNRANTIHYIANNQLIDGTEMVLMDAGCELHGYTSDITRTWPVSGTFTDAQREVYEAVLEVQLACIKLCKVGCKLDDMFRAMVHMIGKQLIRLGIVPESTSDSEIYKLARDICPHHVSHYLGMDVHDTPSVSRSLAIQPGTIITVEPGMYFPKDNTKIPERFRGIGIRIEDDVLITEEGPDVLTHNCPKTIGAIEHVMKYQKRVTWSKEGY</sequence>
<dbReference type="InterPro" id="IPR007865">
    <property type="entry name" value="Aminopep_P_N"/>
</dbReference>
<comment type="similarity">
    <text evidence="2">Belongs to the peptidase M24B family.</text>
</comment>
<evidence type="ECO:0000256" key="1">
    <source>
        <dbReference type="ARBA" id="ARBA00001936"/>
    </source>
</evidence>
<dbReference type="InterPro" id="IPR029149">
    <property type="entry name" value="Creatin/AminoP/Spt16_N"/>
</dbReference>
<protein>
    <recommendedName>
        <fullName evidence="6">Aminopeptidase P N-terminal domain-containing protein</fullName>
    </recommendedName>
</protein>
<accession>A0A8S4N4W7</accession>
<dbReference type="SUPFAM" id="SSF53092">
    <property type="entry name" value="Creatinase/prolidase N-terminal domain"/>
    <property type="match status" value="1"/>
</dbReference>